<keyword evidence="3" id="KW-1185">Reference proteome</keyword>
<name>L0EG49_THECK</name>
<evidence type="ECO:0000313" key="2">
    <source>
        <dbReference type="EMBL" id="AGA58130.1"/>
    </source>
</evidence>
<keyword evidence="1" id="KW-0472">Membrane</keyword>
<evidence type="ECO:0000256" key="1">
    <source>
        <dbReference type="SAM" id="Phobius"/>
    </source>
</evidence>
<dbReference type="HOGENOM" id="CLU_204600_0_0_9"/>
<dbReference type="AlphaFoldDB" id="L0EG49"/>
<dbReference type="RefSeq" id="WP_015254876.1">
    <property type="nucleotide sequence ID" value="NC_019897.1"/>
</dbReference>
<accession>L0EG49</accession>
<dbReference type="EMBL" id="CP003255">
    <property type="protein sequence ID" value="AGA58130.1"/>
    <property type="molecule type" value="Genomic_DNA"/>
</dbReference>
<organism evidence="2 3">
    <name type="scientific">Thermobacillus composti (strain DSM 18247 / JCM 13945 / KWC4)</name>
    <dbReference type="NCBI Taxonomy" id="717605"/>
    <lineage>
        <taxon>Bacteria</taxon>
        <taxon>Bacillati</taxon>
        <taxon>Bacillota</taxon>
        <taxon>Bacilli</taxon>
        <taxon>Bacillales</taxon>
        <taxon>Paenibacillaceae</taxon>
        <taxon>Thermobacillus</taxon>
    </lineage>
</organism>
<evidence type="ECO:0000313" key="3">
    <source>
        <dbReference type="Proteomes" id="UP000010795"/>
    </source>
</evidence>
<reference evidence="3" key="1">
    <citation type="submission" date="2012-01" db="EMBL/GenBank/DDBJ databases">
        <title>Complete sequence of chromosome of Thermobacillus composti KWC4.</title>
        <authorList>
            <person name="Lucas S."/>
            <person name="Han J."/>
            <person name="Lapidus A."/>
            <person name="Cheng J.-F."/>
            <person name="Goodwin L."/>
            <person name="Pitluck S."/>
            <person name="Peters L."/>
            <person name="Ovchinnikova G."/>
            <person name="Teshima H."/>
            <person name="Detter J.C."/>
            <person name="Han C."/>
            <person name="Tapia R."/>
            <person name="Land M."/>
            <person name="Hauser L."/>
            <person name="Kyrpides N."/>
            <person name="Ivanova N."/>
            <person name="Pagani I."/>
            <person name="Anderson I."/>
            <person name="Woyke T."/>
        </authorList>
    </citation>
    <scope>NUCLEOTIDE SEQUENCE [LARGE SCALE GENOMIC DNA]</scope>
    <source>
        <strain evidence="3">DSM 18247 / JCM 13945 / KWC4</strain>
    </source>
</reference>
<gene>
    <name evidence="2" type="ordered locus">Theco_2008</name>
</gene>
<feature type="transmembrane region" description="Helical" evidence="1">
    <location>
        <begin position="56"/>
        <end position="75"/>
    </location>
</feature>
<keyword evidence="1" id="KW-0812">Transmembrane</keyword>
<sequence length="80" mass="9053">MEPAETPLRRECAQVTVTNVSDISADLFILGVIFILLIFSLLSLGILRMFQQRFRAGWISFGGAVISAVVFFLILDRWYV</sequence>
<dbReference type="KEGG" id="tco:Theco_2008"/>
<protein>
    <submittedName>
        <fullName evidence="2">Uncharacterized protein</fullName>
    </submittedName>
</protein>
<dbReference type="eggNOG" id="ENOG5033GYU">
    <property type="taxonomic scope" value="Bacteria"/>
</dbReference>
<feature type="transmembrane region" description="Helical" evidence="1">
    <location>
        <begin position="27"/>
        <end position="47"/>
    </location>
</feature>
<keyword evidence="1" id="KW-1133">Transmembrane helix</keyword>
<dbReference type="Proteomes" id="UP000010795">
    <property type="component" value="Chromosome"/>
</dbReference>
<proteinExistence type="predicted"/>